<proteinExistence type="predicted"/>
<dbReference type="SUPFAM" id="SSF53795">
    <property type="entry name" value="PEP carboxykinase-like"/>
    <property type="match status" value="1"/>
</dbReference>
<dbReference type="EMBL" id="RJQC01000001">
    <property type="protein sequence ID" value="RNM31213.1"/>
    <property type="molecule type" value="Genomic_DNA"/>
</dbReference>
<dbReference type="AlphaFoldDB" id="A0A3N0I2J1"/>
<accession>A0A3N0I2J1</accession>
<dbReference type="RefSeq" id="WP_128519378.1">
    <property type="nucleotide sequence ID" value="NZ_JALFCT010000017.1"/>
</dbReference>
<evidence type="ECO:0000313" key="1">
    <source>
        <dbReference type="EMBL" id="RNM31213.1"/>
    </source>
</evidence>
<name>A0A3N0I2J1_9FIRM</name>
<gene>
    <name evidence="1" type="ORF">EDX97_01190</name>
</gene>
<sequence length="567" mass="65485">MNTIYLSDNQIVMNYNRMYPKNRDTLLKSDTFRFVLEYFMDEIQNPTILKYLTIDNSINIHQASKDMSRFLRQLAIFELDEIDHPYARDPDMLLTCIEEMYKFWRNRSRFAFMESEHMESFGVNTLVGMDSNLNNLILRTYRLFEEKVQGRSNSVYRNAQAGTNACFSIYKRGKKFAKGYEALQEIPMIDTVMLRTPMILHPRSSKRTGVINQIHQNPMEYFTGSKDNWFCYPCKVGSLLCLTYFNIKYMPLALSLANLFELATKEEVEQKPDLICIIGNEDDKNETQFYHDDENDIWIGCVSDDPRMDYFGYLKKMMLTLHNVRKMHDGWLPIHGAFVKVVMRDGSSKNIMLMGDSGAGKSESIEALKSVGKDYIRDVEVIFDDMGTIHIENGVPYGQGTEIGAFIRLDDLEPGTPYRDMDRSVFMAPENPNSRMVTPASPYRFIVQNHKIDLFAYANNYTDKYGLAELSVEDVKETCKMGKRMALGTTQEVGISTTYFANPFGPMQMEDVCEPLIDKTFRCLKENGVFTGEIYTHLGFSRENRKGLNVAAQELLEFITKDIQTNK</sequence>
<keyword evidence="2" id="KW-1185">Reference proteome</keyword>
<protein>
    <recommendedName>
        <fullName evidence="3">Phosphoenolpyruvate carboxykinase</fullName>
    </recommendedName>
</protein>
<evidence type="ECO:0000313" key="2">
    <source>
        <dbReference type="Proteomes" id="UP000276568"/>
    </source>
</evidence>
<reference evidence="1 2" key="1">
    <citation type="submission" date="2018-11" db="EMBL/GenBank/DDBJ databases">
        <title>Clostridium sp. nov., a member of the family Erysipelotrichaceae isolated from pig faeces.</title>
        <authorList>
            <person name="Chang Y.-H."/>
        </authorList>
    </citation>
    <scope>NUCLEOTIDE SEQUENCE [LARGE SCALE GENOMIC DNA]</scope>
    <source>
        <strain evidence="1 2">YH-panp20</strain>
    </source>
</reference>
<dbReference type="Proteomes" id="UP000276568">
    <property type="component" value="Unassembled WGS sequence"/>
</dbReference>
<dbReference type="OrthoDB" id="7052199at2"/>
<evidence type="ECO:0008006" key="3">
    <source>
        <dbReference type="Google" id="ProtNLM"/>
    </source>
</evidence>
<comment type="caution">
    <text evidence="1">The sequence shown here is derived from an EMBL/GenBank/DDBJ whole genome shotgun (WGS) entry which is preliminary data.</text>
</comment>
<organism evidence="1 2">
    <name type="scientific">Absicoccus porci</name>
    <dbReference type="NCBI Taxonomy" id="2486576"/>
    <lineage>
        <taxon>Bacteria</taxon>
        <taxon>Bacillati</taxon>
        <taxon>Bacillota</taxon>
        <taxon>Erysipelotrichia</taxon>
        <taxon>Erysipelotrichales</taxon>
        <taxon>Erysipelotrichaceae</taxon>
        <taxon>Absicoccus</taxon>
    </lineage>
</organism>